<dbReference type="Proteomes" id="UP001165653">
    <property type="component" value="Unassembled WGS sequence"/>
</dbReference>
<organism evidence="6 7">
    <name type="scientific">Luteolibacter rhizosphaerae</name>
    <dbReference type="NCBI Taxonomy" id="2989719"/>
    <lineage>
        <taxon>Bacteria</taxon>
        <taxon>Pseudomonadati</taxon>
        <taxon>Verrucomicrobiota</taxon>
        <taxon>Verrucomicrobiia</taxon>
        <taxon>Verrucomicrobiales</taxon>
        <taxon>Verrucomicrobiaceae</taxon>
        <taxon>Luteolibacter</taxon>
    </lineage>
</organism>
<dbReference type="InterPro" id="IPR029000">
    <property type="entry name" value="Cyclophilin-like_dom_sf"/>
</dbReference>
<dbReference type="PROSITE" id="PS00170">
    <property type="entry name" value="CSA_PPIASE_1"/>
    <property type="match status" value="1"/>
</dbReference>
<evidence type="ECO:0000256" key="1">
    <source>
        <dbReference type="ARBA" id="ARBA00007365"/>
    </source>
</evidence>
<keyword evidence="4" id="KW-0732">Signal</keyword>
<feature type="chain" id="PRO_5044989399" description="Peptidyl-prolyl cis-trans isomerase" evidence="4">
    <location>
        <begin position="19"/>
        <end position="215"/>
    </location>
</feature>
<dbReference type="RefSeq" id="WP_264515617.1">
    <property type="nucleotide sequence ID" value="NZ_JAPDDR010000012.1"/>
</dbReference>
<dbReference type="InterPro" id="IPR044665">
    <property type="entry name" value="E_coli_cyclophilin_A-like"/>
</dbReference>
<accession>A0ABT3G883</accession>
<dbReference type="PRINTS" id="PR00153">
    <property type="entry name" value="CSAPPISMRASE"/>
</dbReference>
<protein>
    <recommendedName>
        <fullName evidence="4">Peptidyl-prolyl cis-trans isomerase</fullName>
        <shortName evidence="4">PPIase</shortName>
        <ecNumber evidence="4">5.2.1.8</ecNumber>
    </recommendedName>
</protein>
<dbReference type="PANTHER" id="PTHR43246">
    <property type="entry name" value="PEPTIDYL-PROLYL CIS-TRANS ISOMERASE CYP38, CHLOROPLASTIC"/>
    <property type="match status" value="1"/>
</dbReference>
<comment type="function">
    <text evidence="4">PPIases accelerate the folding of proteins. It catalyzes the cis-trans isomerization of proline imidic peptide bonds in oligopeptides.</text>
</comment>
<dbReference type="InterPro" id="IPR002130">
    <property type="entry name" value="Cyclophilin-type_PPIase_dom"/>
</dbReference>
<comment type="similarity">
    <text evidence="1 4">Belongs to the cyclophilin-type PPIase family.</text>
</comment>
<keyword evidence="7" id="KW-1185">Reference proteome</keyword>
<gene>
    <name evidence="6" type="ORF">OJ996_20865</name>
</gene>
<comment type="catalytic activity">
    <reaction evidence="4">
        <text>[protein]-peptidylproline (omega=180) = [protein]-peptidylproline (omega=0)</text>
        <dbReference type="Rhea" id="RHEA:16237"/>
        <dbReference type="Rhea" id="RHEA-COMP:10747"/>
        <dbReference type="Rhea" id="RHEA-COMP:10748"/>
        <dbReference type="ChEBI" id="CHEBI:83833"/>
        <dbReference type="ChEBI" id="CHEBI:83834"/>
        <dbReference type="EC" id="5.2.1.8"/>
    </reaction>
</comment>
<dbReference type="Gene3D" id="2.40.100.10">
    <property type="entry name" value="Cyclophilin-like"/>
    <property type="match status" value="1"/>
</dbReference>
<evidence type="ECO:0000313" key="6">
    <source>
        <dbReference type="EMBL" id="MCW1916053.1"/>
    </source>
</evidence>
<feature type="signal peptide" evidence="4">
    <location>
        <begin position="1"/>
        <end position="18"/>
    </location>
</feature>
<reference evidence="6" key="1">
    <citation type="submission" date="2022-10" db="EMBL/GenBank/DDBJ databases">
        <title>Luteolibacter sp. GHJ8, whole genome shotgun sequencing project.</title>
        <authorList>
            <person name="Zhao G."/>
            <person name="Shen L."/>
        </authorList>
    </citation>
    <scope>NUCLEOTIDE SEQUENCE</scope>
    <source>
        <strain evidence="6">GHJ8</strain>
    </source>
</reference>
<evidence type="ECO:0000259" key="5">
    <source>
        <dbReference type="PROSITE" id="PS50072"/>
    </source>
</evidence>
<keyword evidence="2 4" id="KW-0697">Rotamase</keyword>
<comment type="caution">
    <text evidence="6">The sequence shown here is derived from an EMBL/GenBank/DDBJ whole genome shotgun (WGS) entry which is preliminary data.</text>
</comment>
<keyword evidence="3 4" id="KW-0413">Isomerase</keyword>
<dbReference type="EC" id="5.2.1.8" evidence="4"/>
<dbReference type="Pfam" id="PF00160">
    <property type="entry name" value="Pro_isomerase"/>
    <property type="match status" value="1"/>
</dbReference>
<evidence type="ECO:0000256" key="4">
    <source>
        <dbReference type="RuleBase" id="RU363019"/>
    </source>
</evidence>
<dbReference type="SUPFAM" id="SSF50891">
    <property type="entry name" value="Cyclophilin-like"/>
    <property type="match status" value="1"/>
</dbReference>
<evidence type="ECO:0000313" key="7">
    <source>
        <dbReference type="Proteomes" id="UP001165653"/>
    </source>
</evidence>
<evidence type="ECO:0000256" key="2">
    <source>
        <dbReference type="ARBA" id="ARBA00023110"/>
    </source>
</evidence>
<dbReference type="InterPro" id="IPR020892">
    <property type="entry name" value="Cyclophilin-type_PPIase_CS"/>
</dbReference>
<name>A0ABT3G883_9BACT</name>
<evidence type="ECO:0000256" key="3">
    <source>
        <dbReference type="ARBA" id="ARBA00023235"/>
    </source>
</evidence>
<proteinExistence type="inferred from homology"/>
<dbReference type="GO" id="GO:0003755">
    <property type="term" value="F:peptidyl-prolyl cis-trans isomerase activity"/>
    <property type="evidence" value="ECO:0007669"/>
    <property type="project" value="UniProtKB-EC"/>
</dbReference>
<feature type="domain" description="PPIase cyclophilin-type" evidence="5">
    <location>
        <begin position="44"/>
        <end position="211"/>
    </location>
</feature>
<sequence length="215" mass="22879">MKRRLILAFALLGSLAFAQEEKKEAEPAKPAAAAERVKFSTSKGDIVIELDRAKAPVTVENFLSYVKKKHYDGTVFHRVIGTFMIQGGGFAQKDGSLIEKETGKGIKNEASNGLKNDRGTIAMARTGDPNSATAQFFINVVDNAMLNAPSPDGHGYAVFGKVVEGLEVVDQIKAVQTGTKKVTARGPGGATQEAPFSDVPTEDVVIKTATVVEAK</sequence>
<dbReference type="EMBL" id="JAPDDR010000012">
    <property type="protein sequence ID" value="MCW1916053.1"/>
    <property type="molecule type" value="Genomic_DNA"/>
</dbReference>
<dbReference type="PROSITE" id="PS50072">
    <property type="entry name" value="CSA_PPIASE_2"/>
    <property type="match status" value="1"/>
</dbReference>